<protein>
    <submittedName>
        <fullName evidence="2">Uncharacterized protein</fullName>
    </submittedName>
</protein>
<dbReference type="Proteomes" id="UP000747110">
    <property type="component" value="Unassembled WGS sequence"/>
</dbReference>
<reference evidence="2" key="1">
    <citation type="journal article" date="2021" name="Proc. Natl. Acad. Sci. U.S.A.">
        <title>Three genomes in the algal genus Volvox reveal the fate of a haploid sex-determining region after a transition to homothallism.</title>
        <authorList>
            <person name="Yamamoto K."/>
            <person name="Hamaji T."/>
            <person name="Kawai-Toyooka H."/>
            <person name="Matsuzaki R."/>
            <person name="Takahashi F."/>
            <person name="Nishimura Y."/>
            <person name="Kawachi M."/>
            <person name="Noguchi H."/>
            <person name="Minakuchi Y."/>
            <person name="Umen J.G."/>
            <person name="Toyoda A."/>
            <person name="Nozaki H."/>
        </authorList>
    </citation>
    <scope>NUCLEOTIDE SEQUENCE</scope>
    <source>
        <strain evidence="3">NIES-3785</strain>
        <strain evidence="2">NIES-3786</strain>
    </source>
</reference>
<evidence type="ECO:0000313" key="2">
    <source>
        <dbReference type="EMBL" id="GIL84784.1"/>
    </source>
</evidence>
<dbReference type="GO" id="GO:0009706">
    <property type="term" value="C:chloroplast inner membrane"/>
    <property type="evidence" value="ECO:0007669"/>
    <property type="project" value="TreeGrafter"/>
</dbReference>
<proteinExistence type="predicted"/>
<dbReference type="Gene3D" id="1.10.260.100">
    <property type="match status" value="2"/>
</dbReference>
<comment type="caution">
    <text evidence="2">The sequence shown here is derived from an EMBL/GenBank/DDBJ whole genome shotgun (WGS) entry which is preliminary data.</text>
</comment>
<dbReference type="OrthoDB" id="533763at2759"/>
<sequence>MQSLARLVIRPALLARRAGVGITKAPDAASPTCSGVFRASLVPRHWFSSSPPSEDALRKAERMVELMGQSTQLQQIMMNVLPGPLRNPDVFKQLFGDPAMRRRIAEIIAARGLSIPDHLLERMSPAAMDDTFARASRLGLDPGQLFSRLMAHPGLLAKLQQPRVMAAFLDISEDPSRQAKYEGDKELLEVVQKVREIMGSSKPQAAPASSAAAAATIELPPSSSPSLATKFDPGSTDTEGATCSAVPPPPGQPAQIHPVTARDVEPAGQSGSQEGAEQGNTGSAVNPLVVLMASDPKAARWLDNTQVMTALDEVHKSPWKTVKYIFNRDVMEAFQDLKELMRGKKL</sequence>
<dbReference type="PANTHER" id="PTHR47296:SF1">
    <property type="entry name" value="PROTEIN TIC 40, CHLOROPLASTIC"/>
    <property type="match status" value="1"/>
</dbReference>
<evidence type="ECO:0000313" key="3">
    <source>
        <dbReference type="EMBL" id="GIM10814.1"/>
    </source>
</evidence>
<dbReference type="EMBL" id="BNCQ01000036">
    <property type="protein sequence ID" value="GIM10814.1"/>
    <property type="molecule type" value="Genomic_DNA"/>
</dbReference>
<dbReference type="PANTHER" id="PTHR47296">
    <property type="entry name" value="PROTEIN TIC 40, CHLOROPLASTIC"/>
    <property type="match status" value="1"/>
</dbReference>
<dbReference type="GO" id="GO:0009535">
    <property type="term" value="C:chloroplast thylakoid membrane"/>
    <property type="evidence" value="ECO:0007669"/>
    <property type="project" value="TreeGrafter"/>
</dbReference>
<dbReference type="Proteomes" id="UP000722791">
    <property type="component" value="Unassembled WGS sequence"/>
</dbReference>
<evidence type="ECO:0000313" key="4">
    <source>
        <dbReference type="Proteomes" id="UP000747110"/>
    </source>
</evidence>
<dbReference type="GO" id="GO:0009658">
    <property type="term" value="P:chloroplast organization"/>
    <property type="evidence" value="ECO:0007669"/>
    <property type="project" value="TreeGrafter"/>
</dbReference>
<name>A0A8J4CMV4_9CHLO</name>
<keyword evidence="4" id="KW-1185">Reference proteome</keyword>
<organism evidence="2 4">
    <name type="scientific">Volvox reticuliferus</name>
    <dbReference type="NCBI Taxonomy" id="1737510"/>
    <lineage>
        <taxon>Eukaryota</taxon>
        <taxon>Viridiplantae</taxon>
        <taxon>Chlorophyta</taxon>
        <taxon>core chlorophytes</taxon>
        <taxon>Chlorophyceae</taxon>
        <taxon>CS clade</taxon>
        <taxon>Chlamydomonadales</taxon>
        <taxon>Volvocaceae</taxon>
        <taxon>Volvox</taxon>
    </lineage>
</organism>
<dbReference type="GO" id="GO:0045037">
    <property type="term" value="P:protein import into chloroplast stroma"/>
    <property type="evidence" value="ECO:0007669"/>
    <property type="project" value="TreeGrafter"/>
</dbReference>
<accession>A0A8J4CMV4</accession>
<evidence type="ECO:0000256" key="1">
    <source>
        <dbReference type="SAM" id="MobiDB-lite"/>
    </source>
</evidence>
<feature type="compositionally biased region" description="Low complexity" evidence="1">
    <location>
        <begin position="267"/>
        <end position="279"/>
    </location>
</feature>
<gene>
    <name evidence="2" type="ORF">Vretifemale_13231</name>
    <name evidence="3" type="ORF">Vretimale_14429</name>
</gene>
<dbReference type="EMBL" id="BNCP01000030">
    <property type="protein sequence ID" value="GIL84784.1"/>
    <property type="molecule type" value="Genomic_DNA"/>
</dbReference>
<feature type="region of interest" description="Disordered" evidence="1">
    <location>
        <begin position="219"/>
        <end position="283"/>
    </location>
</feature>
<dbReference type="AlphaFoldDB" id="A0A8J4CMV4"/>